<evidence type="ECO:0000256" key="1">
    <source>
        <dbReference type="ARBA" id="ARBA00004389"/>
    </source>
</evidence>
<dbReference type="CDD" id="cd02440">
    <property type="entry name" value="AdoMet_MTases"/>
    <property type="match status" value="1"/>
</dbReference>
<dbReference type="SUPFAM" id="SSF50249">
    <property type="entry name" value="Nucleic acid-binding proteins"/>
    <property type="match status" value="1"/>
</dbReference>
<dbReference type="Gene3D" id="3.30.930.10">
    <property type="entry name" value="Bira Bifunctional Protein, Domain 2"/>
    <property type="match status" value="1"/>
</dbReference>
<dbReference type="SUPFAM" id="SSF53335">
    <property type="entry name" value="S-adenosyl-L-methionine-dependent methyltransferases"/>
    <property type="match status" value="1"/>
</dbReference>
<protein>
    <recommendedName>
        <fullName evidence="4">asparagine--tRNA ligase</fullName>
        <ecNumber evidence="4">6.1.1.22</ecNumber>
    </recommendedName>
</protein>
<dbReference type="SUPFAM" id="SSF55681">
    <property type="entry name" value="Class II aaRS and biotin synthetases"/>
    <property type="match status" value="1"/>
</dbReference>
<dbReference type="Pfam" id="PF00152">
    <property type="entry name" value="tRNA-synt_2"/>
    <property type="match status" value="1"/>
</dbReference>
<feature type="region of interest" description="Disordered" evidence="14">
    <location>
        <begin position="197"/>
        <end position="274"/>
    </location>
</feature>
<dbReference type="Gene3D" id="2.40.50.140">
    <property type="entry name" value="Nucleic acid-binding proteins"/>
    <property type="match status" value="1"/>
</dbReference>
<dbReference type="OrthoDB" id="1931232at2759"/>
<gene>
    <name evidence="17" type="primary">NARS2</name>
    <name evidence="17" type="ORF">FOL47_007157</name>
</gene>
<evidence type="ECO:0000256" key="14">
    <source>
        <dbReference type="SAM" id="MobiDB-lite"/>
    </source>
</evidence>
<keyword evidence="12" id="KW-0472">Membrane</keyword>
<dbReference type="NCBIfam" id="TIGR00457">
    <property type="entry name" value="asnS"/>
    <property type="match status" value="1"/>
</dbReference>
<dbReference type="InterPro" id="IPR010987">
    <property type="entry name" value="Glutathione-S-Trfase_C-like"/>
</dbReference>
<evidence type="ECO:0000256" key="8">
    <source>
        <dbReference type="ARBA" id="ARBA00022824"/>
    </source>
</evidence>
<dbReference type="PRINTS" id="PR01042">
    <property type="entry name" value="TRNASYNTHASP"/>
</dbReference>
<proteinExistence type="inferred from homology"/>
<dbReference type="Gene3D" id="1.20.1050.130">
    <property type="match status" value="1"/>
</dbReference>
<dbReference type="GO" id="GO:0005789">
    <property type="term" value="C:endoplasmic reticulum membrane"/>
    <property type="evidence" value="ECO:0007669"/>
    <property type="project" value="UniProtKB-SubCell"/>
</dbReference>
<dbReference type="InterPro" id="IPR004522">
    <property type="entry name" value="Asn-tRNA-ligase"/>
</dbReference>
<keyword evidence="11" id="KW-1133">Transmembrane helix</keyword>
<dbReference type="InterPro" id="IPR006195">
    <property type="entry name" value="aa-tRNA-synth_II"/>
</dbReference>
<dbReference type="InterPro" id="IPR010580">
    <property type="entry name" value="ER_stress-assoc"/>
</dbReference>
<keyword evidence="13 17" id="KW-0030">Aminoacyl-tRNA synthetase</keyword>
<evidence type="ECO:0000256" key="10">
    <source>
        <dbReference type="ARBA" id="ARBA00022917"/>
    </source>
</evidence>
<evidence type="ECO:0000256" key="2">
    <source>
        <dbReference type="ARBA" id="ARBA00005500"/>
    </source>
</evidence>
<dbReference type="FunFam" id="3.30.930.10:FF:000016">
    <property type="entry name" value="Asparagine--tRNA ligase"/>
    <property type="match status" value="1"/>
</dbReference>
<keyword evidence="7" id="KW-0547">Nucleotide-binding</keyword>
<evidence type="ECO:0000256" key="5">
    <source>
        <dbReference type="ARBA" id="ARBA00022598"/>
    </source>
</evidence>
<dbReference type="CDD" id="cd04318">
    <property type="entry name" value="EcAsnRS_like_N"/>
    <property type="match status" value="1"/>
</dbReference>
<evidence type="ECO:0000256" key="11">
    <source>
        <dbReference type="ARBA" id="ARBA00022989"/>
    </source>
</evidence>
<comment type="similarity">
    <text evidence="2">Belongs to the RAMP4 family.</text>
</comment>
<dbReference type="InterPro" id="IPR012340">
    <property type="entry name" value="NA-bd_OB-fold"/>
</dbReference>
<evidence type="ECO:0000259" key="15">
    <source>
        <dbReference type="PROSITE" id="PS50405"/>
    </source>
</evidence>
<evidence type="ECO:0000256" key="7">
    <source>
        <dbReference type="ARBA" id="ARBA00022741"/>
    </source>
</evidence>
<comment type="subcellular location">
    <subcellularLocation>
        <location evidence="1">Endoplasmic reticulum membrane</location>
        <topology evidence="1">Single-pass membrane protein</topology>
    </subcellularLocation>
</comment>
<dbReference type="EC" id="6.1.1.22" evidence="4"/>
<dbReference type="InterPro" id="IPR045864">
    <property type="entry name" value="aa-tRNA-synth_II/BPL/LPL"/>
</dbReference>
<dbReference type="EMBL" id="JAAPAO010000412">
    <property type="protein sequence ID" value="KAF4660452.1"/>
    <property type="molecule type" value="Genomic_DNA"/>
</dbReference>
<dbReference type="AlphaFoldDB" id="A0A7J6LMD2"/>
<keyword evidence="9" id="KW-0067">ATP-binding</keyword>
<dbReference type="InterPro" id="IPR004364">
    <property type="entry name" value="Aa-tRNA-synt_II"/>
</dbReference>
<evidence type="ECO:0000256" key="13">
    <source>
        <dbReference type="ARBA" id="ARBA00023146"/>
    </source>
</evidence>
<dbReference type="SUPFAM" id="SSF47616">
    <property type="entry name" value="GST C-terminal domain-like"/>
    <property type="match status" value="1"/>
</dbReference>
<dbReference type="PROSITE" id="PS00879">
    <property type="entry name" value="ODR_DC_2_2"/>
    <property type="match status" value="1"/>
</dbReference>
<dbReference type="InterPro" id="IPR036282">
    <property type="entry name" value="Glutathione-S-Trfase_C_sf"/>
</dbReference>
<dbReference type="PANTHER" id="PTHR22594">
    <property type="entry name" value="ASPARTYL/LYSYL-TRNA SYNTHETASE"/>
    <property type="match status" value="1"/>
</dbReference>
<sequence length="1126" mass="124228">MSSSLRLITSKALEVPTLKVQIAAKLANMPLTCENSGSAKVSSSFDQSEERYEDSLQALELFNPSTATTPTARYTGPVLRYISRLHADNSVYDQKSLGQAASIDSWLDFAELEMSPVESALDMLEKHLKSHTYLSGDHLSIDDASVVTSLVAGLASEAELKGYPNVLRYIRTCLTNPAVADVLSGYTSKFPIPDTTPFVPAKGEVATDSTDSEATKEEEKAKKQPEQKQKAADRQSKKVSHKDLRMPTPESVPTNTVSPIPEGPEPPIHPYSSCVGGRTRVKDILLRKDGGAGLIGKQVSVCGWVRTKRTQGSGFAFVEISDGSCLQGLQLVMDNTCPDFEGAIAQIATGASVQAIGVLVASPAKGQAVEVSVRENGKIKVIGGVDSAAYPLAKKQHSREFLREIAHLRPRTNLIGAVARVRSSLSGAVHAFFMSRDFKYVHTPLITSADCEGAGEMFQVTQLLQKGEKDGQDVKIDPKTGHFDYKQDFFGRPTYLTVSGQLNVENYACALSDVYTFGPCFRAENSHTSRHLAEFWMIEPELCFADIHDNMKCAEEFIQHCARHVLAHCTEDIAFFDKFVEKGLIKRLENLIAEPFARVSYTEAIEQLLKAQKSGKAKFENTDIYWGFDLDSEHERYLTEKIYKKPVIVYNYPAAIKAFYMRANPDEDPSKQTVAAMDILAPLVGEVCGGSVREERLDVLDKKLADLDMNVEDYWWYRDLRRFGSVPHAGFGIGFERLIMMMTGVENIRDVIPYPRLPSPSFACSIATTLLSAFMIPAPRKTALKSEQFEQNITKRGRSSQGKKKEKYPVGPWVLGLFLFVVVGSAINASDEEGLTSQHYLGHAAVRNAIQALGIRPDAKESPIKVLDIGGGIGGTVRYMASNLPYIEAISLDISESFARLAEEIDAKERNGSDWGEIKLGCRWSYQEGSTTRYIADDIFTTSQAALGGPFDCAVSLLCFCHMDNKLALFTKLKEILRPASSDSPCHLYFEDLIIVESSVSEADRVALRDVVACPALCTEVEYRKQLMKIFGDNCIVQMDCEDTTREWREFTKSRFAIFNESLPRHVSVHGQHTTDAYRTFYGTTADLVIVATRLAALLSLALACEDVAVPFAILAIVNRNLVVGA</sequence>
<dbReference type="Pfam" id="PF13489">
    <property type="entry name" value="Methyltransf_23"/>
    <property type="match status" value="1"/>
</dbReference>
<accession>A0A7J6LMD2</accession>
<dbReference type="Pfam" id="PF01336">
    <property type="entry name" value="tRNA_anti-codon"/>
    <property type="match status" value="1"/>
</dbReference>
<evidence type="ECO:0000256" key="9">
    <source>
        <dbReference type="ARBA" id="ARBA00022840"/>
    </source>
</evidence>
<dbReference type="Proteomes" id="UP000591131">
    <property type="component" value="Unassembled WGS sequence"/>
</dbReference>
<name>A0A7J6LMD2_PERCH</name>
<evidence type="ECO:0000256" key="3">
    <source>
        <dbReference type="ARBA" id="ARBA00008226"/>
    </source>
</evidence>
<evidence type="ECO:0000256" key="4">
    <source>
        <dbReference type="ARBA" id="ARBA00012816"/>
    </source>
</evidence>
<keyword evidence="6" id="KW-0812">Transmembrane</keyword>
<keyword evidence="18" id="KW-1185">Reference proteome</keyword>
<evidence type="ECO:0000313" key="18">
    <source>
        <dbReference type="Proteomes" id="UP000591131"/>
    </source>
</evidence>
<evidence type="ECO:0000256" key="12">
    <source>
        <dbReference type="ARBA" id="ARBA00023136"/>
    </source>
</evidence>
<dbReference type="GO" id="GO:0003676">
    <property type="term" value="F:nucleic acid binding"/>
    <property type="evidence" value="ECO:0007669"/>
    <property type="project" value="InterPro"/>
</dbReference>
<keyword evidence="10" id="KW-0648">Protein biosynthesis</keyword>
<dbReference type="PROSITE" id="PS50405">
    <property type="entry name" value="GST_CTER"/>
    <property type="match status" value="1"/>
</dbReference>
<dbReference type="InterPro" id="IPR002312">
    <property type="entry name" value="Asp/Asn-tRNA-synth_IIb"/>
</dbReference>
<dbReference type="HAMAP" id="MF_00534">
    <property type="entry name" value="Asn_tRNA_synth"/>
    <property type="match status" value="1"/>
</dbReference>
<comment type="similarity">
    <text evidence="3">Belongs to the class-II aminoacyl-tRNA synthetase family.</text>
</comment>
<keyword evidence="5" id="KW-0436">Ligase</keyword>
<evidence type="ECO:0000313" key="17">
    <source>
        <dbReference type="EMBL" id="KAF4660452.1"/>
    </source>
</evidence>
<dbReference type="GO" id="GO:0004816">
    <property type="term" value="F:asparagine-tRNA ligase activity"/>
    <property type="evidence" value="ECO:0007669"/>
    <property type="project" value="UniProtKB-EC"/>
</dbReference>
<dbReference type="PANTHER" id="PTHR22594:SF34">
    <property type="entry name" value="ASPARAGINE--TRNA LIGASE, MITOCHONDRIAL-RELATED"/>
    <property type="match status" value="1"/>
</dbReference>
<dbReference type="GO" id="GO:0005524">
    <property type="term" value="F:ATP binding"/>
    <property type="evidence" value="ECO:0007669"/>
    <property type="project" value="UniProtKB-KW"/>
</dbReference>
<reference evidence="17 18" key="1">
    <citation type="submission" date="2020-04" db="EMBL/GenBank/DDBJ databases">
        <title>Perkinsus chesapeaki whole genome sequence.</title>
        <authorList>
            <person name="Bogema D.R."/>
        </authorList>
    </citation>
    <scope>NUCLEOTIDE SEQUENCE [LARGE SCALE GENOMIC DNA]</scope>
    <source>
        <strain evidence="17">ATCC PRA-425</strain>
    </source>
</reference>
<dbReference type="GO" id="GO:0006421">
    <property type="term" value="P:asparaginyl-tRNA aminoacylation"/>
    <property type="evidence" value="ECO:0007669"/>
    <property type="project" value="InterPro"/>
</dbReference>
<comment type="caution">
    <text evidence="17">The sequence shown here is derived from an EMBL/GenBank/DDBJ whole genome shotgun (WGS) entry which is preliminary data.</text>
</comment>
<evidence type="ECO:0000259" key="16">
    <source>
        <dbReference type="PROSITE" id="PS50862"/>
    </source>
</evidence>
<dbReference type="CDD" id="cd00776">
    <property type="entry name" value="AsxRS_core"/>
    <property type="match status" value="1"/>
</dbReference>
<keyword evidence="8" id="KW-0256">Endoplasmic reticulum</keyword>
<dbReference type="PROSITE" id="PS50862">
    <property type="entry name" value="AA_TRNA_LIGASE_II"/>
    <property type="match status" value="1"/>
</dbReference>
<feature type="domain" description="Aminoacyl-transfer RNA synthetases class-II family profile" evidence="16">
    <location>
        <begin position="420"/>
        <end position="753"/>
    </location>
</feature>
<dbReference type="NCBIfam" id="NF003037">
    <property type="entry name" value="PRK03932.1"/>
    <property type="match status" value="1"/>
</dbReference>
<dbReference type="Pfam" id="PF06624">
    <property type="entry name" value="RAMP4"/>
    <property type="match status" value="1"/>
</dbReference>
<dbReference type="InterPro" id="IPR004365">
    <property type="entry name" value="NA-bd_OB_tRNA"/>
</dbReference>
<dbReference type="InterPro" id="IPR029063">
    <property type="entry name" value="SAM-dependent_MTases_sf"/>
</dbReference>
<organism evidence="17 18">
    <name type="scientific">Perkinsus chesapeaki</name>
    <name type="common">Clam parasite</name>
    <name type="synonym">Perkinsus andrewsi</name>
    <dbReference type="NCBI Taxonomy" id="330153"/>
    <lineage>
        <taxon>Eukaryota</taxon>
        <taxon>Sar</taxon>
        <taxon>Alveolata</taxon>
        <taxon>Perkinsozoa</taxon>
        <taxon>Perkinsea</taxon>
        <taxon>Perkinsida</taxon>
        <taxon>Perkinsidae</taxon>
        <taxon>Perkinsus</taxon>
    </lineage>
</organism>
<feature type="compositionally biased region" description="Basic and acidic residues" evidence="14">
    <location>
        <begin position="213"/>
        <end position="245"/>
    </location>
</feature>
<dbReference type="GO" id="GO:0005739">
    <property type="term" value="C:mitochondrion"/>
    <property type="evidence" value="ECO:0007669"/>
    <property type="project" value="TreeGrafter"/>
</dbReference>
<dbReference type="InterPro" id="IPR022657">
    <property type="entry name" value="De-COase2_CS"/>
</dbReference>
<evidence type="ECO:0000256" key="6">
    <source>
        <dbReference type="ARBA" id="ARBA00022692"/>
    </source>
</evidence>
<dbReference type="Gene3D" id="3.40.50.150">
    <property type="entry name" value="Vaccinia Virus protein VP39"/>
    <property type="match status" value="1"/>
</dbReference>
<feature type="domain" description="GST C-terminal" evidence="15">
    <location>
        <begin position="38"/>
        <end position="195"/>
    </location>
</feature>